<dbReference type="EMBL" id="JACHXK010000007">
    <property type="protein sequence ID" value="MBB3111441.1"/>
    <property type="molecule type" value="Genomic_DNA"/>
</dbReference>
<dbReference type="AlphaFoldDB" id="A0A7W5B0I1"/>
<protein>
    <submittedName>
        <fullName evidence="1">Diaminopimelate epimerase</fullName>
    </submittedName>
</protein>
<dbReference type="Pfam" id="PF26317">
    <property type="entry name" value="CntK_N"/>
    <property type="match status" value="1"/>
</dbReference>
<dbReference type="SUPFAM" id="SSF54506">
    <property type="entry name" value="Diaminopimelate epimerase-like"/>
    <property type="match status" value="1"/>
</dbReference>
<dbReference type="Proteomes" id="UP000570361">
    <property type="component" value="Unassembled WGS sequence"/>
</dbReference>
<evidence type="ECO:0000313" key="1">
    <source>
        <dbReference type="EMBL" id="MBB3111441.1"/>
    </source>
</evidence>
<keyword evidence="2" id="KW-1185">Reference proteome</keyword>
<dbReference type="Gene3D" id="3.10.310.10">
    <property type="entry name" value="Diaminopimelate Epimerase, Chain A, domain 1"/>
    <property type="match status" value="2"/>
</dbReference>
<proteinExistence type="predicted"/>
<organism evidence="1 2">
    <name type="scientific">Paenibacillus phyllosphaerae</name>
    <dbReference type="NCBI Taxonomy" id="274593"/>
    <lineage>
        <taxon>Bacteria</taxon>
        <taxon>Bacillati</taxon>
        <taxon>Bacillota</taxon>
        <taxon>Bacilli</taxon>
        <taxon>Bacillales</taxon>
        <taxon>Paenibacillaceae</taxon>
        <taxon>Paenibacillus</taxon>
    </lineage>
</organism>
<name>A0A7W5B0I1_9BACL</name>
<gene>
    <name evidence="1" type="ORF">FHS18_003509</name>
</gene>
<accession>A0A7W5B0I1</accession>
<comment type="caution">
    <text evidence="1">The sequence shown here is derived from an EMBL/GenBank/DDBJ whole genome shotgun (WGS) entry which is preliminary data.</text>
</comment>
<evidence type="ECO:0000313" key="2">
    <source>
        <dbReference type="Proteomes" id="UP000570361"/>
    </source>
</evidence>
<reference evidence="1 2" key="1">
    <citation type="submission" date="2020-08" db="EMBL/GenBank/DDBJ databases">
        <title>Genomic Encyclopedia of Type Strains, Phase III (KMG-III): the genomes of soil and plant-associated and newly described type strains.</title>
        <authorList>
            <person name="Whitman W."/>
        </authorList>
    </citation>
    <scope>NUCLEOTIDE SEQUENCE [LARGE SCALE GENOMIC DNA]</scope>
    <source>
        <strain evidence="1 2">CECT 5862</strain>
    </source>
</reference>
<sequence>MKHIAIATKREIEFVKLSPTQNMTILVKSDHPAHEQKLIASQVMSYANVHAEQVGFIQKPSLRQAEACLRMAGGEFCGNACMALAVYLASGRRHSPQDWTEVKLEASGTERLIVCQVKREGNDYSCQVAMPLPGSIERRRIHYEGEELELGIIRYEQCIHIVLEVDAFSQTVKEKAQSLAKLLGITLGANLIAILLFRPDTAELAPLIYVPALDSLIWERGCGSGTASIGAYFAWTAKQSVSLPVKQPGGAILVTAQFDDAAVTGLTIEGKVDIVAEGRAFIKSHTEQEWLA</sequence>
<dbReference type="InterPro" id="IPR058944">
    <property type="entry name" value="CntK-like"/>
</dbReference>